<comment type="caution">
    <text evidence="7">The sequence shown here is derived from an EMBL/GenBank/DDBJ whole genome shotgun (WGS) entry which is preliminary data.</text>
</comment>
<dbReference type="PANTHER" id="PTHR42986">
    <property type="entry name" value="BENZALDEHYDE DEHYDROGENASE YFMT"/>
    <property type="match status" value="1"/>
</dbReference>
<dbReference type="AlphaFoldDB" id="A0A369K364"/>
<dbReference type="InterPro" id="IPR016161">
    <property type="entry name" value="Ald_DH/histidinol_DH"/>
</dbReference>
<accession>A0A369K364</accession>
<organism evidence="7 8">
    <name type="scientific">Hypsizygus marmoreus</name>
    <name type="common">White beech mushroom</name>
    <name type="synonym">Agaricus marmoreus</name>
    <dbReference type="NCBI Taxonomy" id="39966"/>
    <lineage>
        <taxon>Eukaryota</taxon>
        <taxon>Fungi</taxon>
        <taxon>Dikarya</taxon>
        <taxon>Basidiomycota</taxon>
        <taxon>Agaricomycotina</taxon>
        <taxon>Agaricomycetes</taxon>
        <taxon>Agaricomycetidae</taxon>
        <taxon>Agaricales</taxon>
        <taxon>Tricholomatineae</taxon>
        <taxon>Lyophyllaceae</taxon>
        <taxon>Hypsizygus</taxon>
    </lineage>
</organism>
<evidence type="ECO:0000259" key="6">
    <source>
        <dbReference type="Pfam" id="PF00171"/>
    </source>
</evidence>
<proteinExistence type="inferred from homology"/>
<dbReference type="InterPro" id="IPR016162">
    <property type="entry name" value="Ald_DH_N"/>
</dbReference>
<evidence type="ECO:0000313" key="7">
    <source>
        <dbReference type="EMBL" id="RDB25346.1"/>
    </source>
</evidence>
<feature type="domain" description="Aldehyde dehydrogenase" evidence="6">
    <location>
        <begin position="25"/>
        <end position="473"/>
    </location>
</feature>
<evidence type="ECO:0000256" key="2">
    <source>
        <dbReference type="ARBA" id="ARBA00023002"/>
    </source>
</evidence>
<dbReference type="GO" id="GO:0016620">
    <property type="term" value="F:oxidoreductase activity, acting on the aldehyde or oxo group of donors, NAD or NADP as acceptor"/>
    <property type="evidence" value="ECO:0007669"/>
    <property type="project" value="InterPro"/>
</dbReference>
<dbReference type="InterPro" id="IPR015590">
    <property type="entry name" value="Aldehyde_DH_dom"/>
</dbReference>
<keyword evidence="3" id="KW-0520">NAD</keyword>
<name>A0A369K364_HYPMA</name>
<dbReference type="Gene3D" id="3.40.309.10">
    <property type="entry name" value="Aldehyde Dehydrogenase, Chain A, domain 2"/>
    <property type="match status" value="1"/>
</dbReference>
<evidence type="ECO:0000256" key="4">
    <source>
        <dbReference type="PROSITE-ProRule" id="PRU10007"/>
    </source>
</evidence>
<protein>
    <submittedName>
        <fullName evidence="7">Salicylaldehyde dehydrogenase</fullName>
    </submittedName>
</protein>
<dbReference type="PROSITE" id="PS00687">
    <property type="entry name" value="ALDEHYDE_DEHYDR_GLU"/>
    <property type="match status" value="1"/>
</dbReference>
<reference evidence="7" key="1">
    <citation type="submission" date="2018-04" db="EMBL/GenBank/DDBJ databases">
        <title>Whole genome sequencing of Hypsizygus marmoreus.</title>
        <authorList>
            <person name="Choi I.-G."/>
            <person name="Min B."/>
            <person name="Kim J.-G."/>
            <person name="Kim S."/>
            <person name="Oh Y.-L."/>
            <person name="Kong W.-S."/>
            <person name="Park H."/>
            <person name="Jeong J."/>
            <person name="Song E.-S."/>
        </authorList>
    </citation>
    <scope>NUCLEOTIDE SEQUENCE [LARGE SCALE GENOMIC DNA]</scope>
    <source>
        <strain evidence="7">51987-8</strain>
    </source>
</reference>
<dbReference type="InParanoid" id="A0A369K364"/>
<sequence>MASLQVSPTPVFTPLFIDGELKSSSTSSTFQVVNPYTNEVVGLCSSASSEDCRDAIEAASSAFHSWEISSLAKRRDIFLKAADIVSSDRYRTKIIDAMTAETAATQSFGVYNWGPAATILRTTAGLVNELRGETFPSISGGHVMVQRRATGVILGIAPWNAPFTLALRAVAIPLICGNTVVLKSSENSPRTHALVVELFQEAGLPKGVLNFISMSRESSPRLTAEMIAHPMVRKINFTGSDRVGRLLAAEAAKYLKPCILELGGKSPMVVLDDANLEDAARAIVYGAMAHSGQICMSTERVIVQRGISKALISAVITLCEPLKAGDPSKNLLSPLFSVGSAENVLDLIRDALDAGAELLLGDLSRKGSIVQPHLLYDVKPDMRIWEHETFGPVTLFSVFDTIDEAVDLANASDYTLAASLFTTNLHSAMEISPRIRSGYINVNGTTFHSEPLLTVFGLGGSSGYGRFDVEHFTDKRSIVFHPPQRQYSLLGNLKSKL</sequence>
<keyword evidence="8" id="KW-1185">Reference proteome</keyword>
<gene>
    <name evidence="7" type="primary">doxF_1</name>
    <name evidence="7" type="ORF">Hypma_007881</name>
</gene>
<dbReference type="Pfam" id="PF00171">
    <property type="entry name" value="Aldedh"/>
    <property type="match status" value="1"/>
</dbReference>
<dbReference type="OrthoDB" id="310895at2759"/>
<keyword evidence="2 5" id="KW-0560">Oxidoreductase</keyword>
<evidence type="ECO:0000256" key="5">
    <source>
        <dbReference type="RuleBase" id="RU003345"/>
    </source>
</evidence>
<feature type="active site" evidence="4">
    <location>
        <position position="261"/>
    </location>
</feature>
<dbReference type="Gene3D" id="3.40.605.10">
    <property type="entry name" value="Aldehyde Dehydrogenase, Chain A, domain 1"/>
    <property type="match status" value="1"/>
</dbReference>
<dbReference type="SUPFAM" id="SSF53720">
    <property type="entry name" value="ALDH-like"/>
    <property type="match status" value="1"/>
</dbReference>
<dbReference type="Proteomes" id="UP000076154">
    <property type="component" value="Unassembled WGS sequence"/>
</dbReference>
<evidence type="ECO:0000256" key="1">
    <source>
        <dbReference type="ARBA" id="ARBA00009986"/>
    </source>
</evidence>
<evidence type="ECO:0000313" key="8">
    <source>
        <dbReference type="Proteomes" id="UP000076154"/>
    </source>
</evidence>
<evidence type="ECO:0000256" key="3">
    <source>
        <dbReference type="ARBA" id="ARBA00023027"/>
    </source>
</evidence>
<dbReference type="InterPro" id="IPR029510">
    <property type="entry name" value="Ald_DH_CS_GLU"/>
</dbReference>
<dbReference type="InterPro" id="IPR016163">
    <property type="entry name" value="Ald_DH_C"/>
</dbReference>
<comment type="similarity">
    <text evidence="1 5">Belongs to the aldehyde dehydrogenase family.</text>
</comment>
<dbReference type="EMBL" id="LUEZ02000041">
    <property type="protein sequence ID" value="RDB25346.1"/>
    <property type="molecule type" value="Genomic_DNA"/>
</dbReference>
<dbReference type="STRING" id="39966.A0A369K364"/>
<dbReference type="PANTHER" id="PTHR42986:SF1">
    <property type="entry name" value="BENZALDEHYDE DEHYDROGENASE YFMT"/>
    <property type="match status" value="1"/>
</dbReference>